<protein>
    <recommendedName>
        <fullName evidence="4">DUF2269 family protein</fullName>
    </recommendedName>
</protein>
<gene>
    <name evidence="2" type="ORF">EFL26_16905</name>
</gene>
<feature type="transmembrane region" description="Helical" evidence="1">
    <location>
        <begin position="113"/>
        <end position="133"/>
    </location>
</feature>
<proteinExistence type="predicted"/>
<dbReference type="RefSeq" id="WP_123224077.1">
    <property type="nucleotide sequence ID" value="NZ_RJSF01000043.1"/>
</dbReference>
<evidence type="ECO:0008006" key="4">
    <source>
        <dbReference type="Google" id="ProtNLM"/>
    </source>
</evidence>
<keyword evidence="1" id="KW-1133">Transmembrane helix</keyword>
<evidence type="ECO:0000256" key="1">
    <source>
        <dbReference type="SAM" id="Phobius"/>
    </source>
</evidence>
<keyword evidence="1" id="KW-0472">Membrane</keyword>
<evidence type="ECO:0000313" key="3">
    <source>
        <dbReference type="Proteomes" id="UP000279994"/>
    </source>
</evidence>
<keyword evidence="1" id="KW-0812">Transmembrane</keyword>
<name>A0A3N0GKU3_9ACTN</name>
<comment type="caution">
    <text evidence="2">The sequence shown here is derived from an EMBL/GenBank/DDBJ whole genome shotgun (WGS) entry which is preliminary data.</text>
</comment>
<dbReference type="EMBL" id="RJSF01000043">
    <property type="protein sequence ID" value="RNM13103.1"/>
    <property type="molecule type" value="Genomic_DNA"/>
</dbReference>
<dbReference type="AlphaFoldDB" id="A0A3N0GKU3"/>
<keyword evidence="3" id="KW-1185">Reference proteome</keyword>
<dbReference type="OrthoDB" id="4868296at2"/>
<organism evidence="2 3">
    <name type="scientific">Nocardioides pocheonensis</name>
    <dbReference type="NCBI Taxonomy" id="661485"/>
    <lineage>
        <taxon>Bacteria</taxon>
        <taxon>Bacillati</taxon>
        <taxon>Actinomycetota</taxon>
        <taxon>Actinomycetes</taxon>
        <taxon>Propionibacteriales</taxon>
        <taxon>Nocardioidaceae</taxon>
        <taxon>Nocardioides</taxon>
    </lineage>
</organism>
<feature type="transmembrane region" description="Helical" evidence="1">
    <location>
        <begin position="6"/>
        <end position="23"/>
    </location>
</feature>
<sequence>MTPERIAFVLTALAAVVVVLTRVRMTSREEEAAGRLDIPRQLVNVHTVFGVLALGLWGTFLFAHVSTAIGYAGLACWWVTNAAGLLVLMRWLPARGRHASGPAADSWGEGPGLSVLGHVGLLVGSIVWTYLLVAGRLS</sequence>
<feature type="transmembrane region" description="Helical" evidence="1">
    <location>
        <begin position="43"/>
        <end position="63"/>
    </location>
</feature>
<evidence type="ECO:0000313" key="2">
    <source>
        <dbReference type="EMBL" id="RNM13103.1"/>
    </source>
</evidence>
<feature type="transmembrane region" description="Helical" evidence="1">
    <location>
        <begin position="69"/>
        <end position="92"/>
    </location>
</feature>
<reference evidence="2 3" key="1">
    <citation type="submission" date="2018-11" db="EMBL/GenBank/DDBJ databases">
        <authorList>
            <person name="Li F."/>
        </authorList>
    </citation>
    <scope>NUCLEOTIDE SEQUENCE [LARGE SCALE GENOMIC DNA]</scope>
    <source>
        <strain evidence="2 3">Gsoil 818</strain>
    </source>
</reference>
<dbReference type="Proteomes" id="UP000279994">
    <property type="component" value="Unassembled WGS sequence"/>
</dbReference>
<accession>A0A3N0GKU3</accession>